<keyword evidence="1" id="KW-1133">Transmembrane helix</keyword>
<dbReference type="PATRIC" id="fig|216942.3.peg.227"/>
<keyword evidence="1" id="KW-0812">Transmembrane</keyword>
<protein>
    <submittedName>
        <fullName evidence="2">Uncharacterized protein</fullName>
    </submittedName>
</protein>
<dbReference type="AlphaFoldDB" id="A0A0K1W121"/>
<dbReference type="Proteomes" id="UP000067476">
    <property type="component" value="Chromosome"/>
</dbReference>
<dbReference type="OrthoDB" id="389485at2"/>
<organism evidence="2 3">
    <name type="scientific">Spiroplasma litorale</name>
    <dbReference type="NCBI Taxonomy" id="216942"/>
    <lineage>
        <taxon>Bacteria</taxon>
        <taxon>Bacillati</taxon>
        <taxon>Mycoplasmatota</taxon>
        <taxon>Mollicutes</taxon>
        <taxon>Entomoplasmatales</taxon>
        <taxon>Spiroplasmataceae</taxon>
        <taxon>Spiroplasma</taxon>
    </lineage>
</organism>
<proteinExistence type="predicted"/>
<reference evidence="2 3" key="1">
    <citation type="journal article" date="2015" name="Genome Announc.">
        <title>Complete Genome Sequence of Spiroplasma litorale TN-1T (DSM 21781), a Bacterium Isolated from a Green-Eyed Horsefly (Tabanus nigrovittatus).</title>
        <authorList>
            <person name="Lo W.S."/>
            <person name="Lai Y.C."/>
            <person name="Lien Y.W."/>
            <person name="Wang T.H."/>
            <person name="Kuo C.H."/>
        </authorList>
    </citation>
    <scope>NUCLEOTIDE SEQUENCE [LARGE SCALE GENOMIC DNA]</scope>
    <source>
        <strain evidence="2 3">TN-1</strain>
    </source>
</reference>
<sequence length="148" mass="17258">MDTSTKIALASCIFIGSNTIITFLTLVILPVFVKKYNDKKQRTDAGERELIDAFDKYFSDEYSKNNLEWYIAEVRSIILKFQVSHIKCLNCKRSYKTDEYMDYFVSAKKKLPEVNNFSLKSSKLMWKNEMSVIYCKKCDGAKKVVENL</sequence>
<evidence type="ECO:0000256" key="1">
    <source>
        <dbReference type="SAM" id="Phobius"/>
    </source>
</evidence>
<accession>A0A0K1W121</accession>
<dbReference type="RefSeq" id="WP_075057983.1">
    <property type="nucleotide sequence ID" value="NZ_CP012357.1"/>
</dbReference>
<keyword evidence="1" id="KW-0472">Membrane</keyword>
<dbReference type="KEGG" id="sll:SLITO_v1c02270"/>
<gene>
    <name evidence="2" type="ORF">SLITO_v1c02270</name>
</gene>
<keyword evidence="3" id="KW-1185">Reference proteome</keyword>
<evidence type="ECO:0000313" key="2">
    <source>
        <dbReference type="EMBL" id="AKX33886.1"/>
    </source>
</evidence>
<evidence type="ECO:0000313" key="3">
    <source>
        <dbReference type="Proteomes" id="UP000067476"/>
    </source>
</evidence>
<name>A0A0K1W121_9MOLU</name>
<feature type="transmembrane region" description="Helical" evidence="1">
    <location>
        <begin position="6"/>
        <end position="33"/>
    </location>
</feature>
<dbReference type="EMBL" id="CP012357">
    <property type="protein sequence ID" value="AKX33886.1"/>
    <property type="molecule type" value="Genomic_DNA"/>
</dbReference>
<dbReference type="STRING" id="216942.SLITO_v1c02270"/>